<sequence>MGFSDFESAHAAKNGDCVVLSKETNSYLGDTELLLTNPRPGIYERLHIHLDADGLFIRPGDYTELTFDTSTDVDDTQDTAVITDIED</sequence>
<reference evidence="1" key="1">
    <citation type="journal article" date="2014" name="Front. Microbiol.">
        <title>High frequency of phylogenetically diverse reductive dehalogenase-homologous genes in deep subseafloor sedimentary metagenomes.</title>
        <authorList>
            <person name="Kawai M."/>
            <person name="Futagami T."/>
            <person name="Toyoda A."/>
            <person name="Takaki Y."/>
            <person name="Nishi S."/>
            <person name="Hori S."/>
            <person name="Arai W."/>
            <person name="Tsubouchi T."/>
            <person name="Morono Y."/>
            <person name="Uchiyama I."/>
            <person name="Ito T."/>
            <person name="Fujiyama A."/>
            <person name="Inagaki F."/>
            <person name="Takami H."/>
        </authorList>
    </citation>
    <scope>NUCLEOTIDE SEQUENCE</scope>
    <source>
        <strain evidence="1">Expedition CK06-06</strain>
    </source>
</reference>
<protein>
    <submittedName>
        <fullName evidence="1">Uncharacterized protein</fullName>
    </submittedName>
</protein>
<evidence type="ECO:0000313" key="1">
    <source>
        <dbReference type="EMBL" id="GAF77836.1"/>
    </source>
</evidence>
<dbReference type="AlphaFoldDB" id="X0SRR3"/>
<comment type="caution">
    <text evidence="1">The sequence shown here is derived from an EMBL/GenBank/DDBJ whole genome shotgun (WGS) entry which is preliminary data.</text>
</comment>
<dbReference type="EMBL" id="BARS01009664">
    <property type="protein sequence ID" value="GAF77836.1"/>
    <property type="molecule type" value="Genomic_DNA"/>
</dbReference>
<proteinExistence type="predicted"/>
<feature type="non-terminal residue" evidence="1">
    <location>
        <position position="87"/>
    </location>
</feature>
<organism evidence="1">
    <name type="scientific">marine sediment metagenome</name>
    <dbReference type="NCBI Taxonomy" id="412755"/>
    <lineage>
        <taxon>unclassified sequences</taxon>
        <taxon>metagenomes</taxon>
        <taxon>ecological metagenomes</taxon>
    </lineage>
</organism>
<name>X0SRR3_9ZZZZ</name>
<gene>
    <name evidence="1" type="ORF">S01H1_18119</name>
</gene>
<accession>X0SRR3</accession>